<keyword evidence="1" id="KW-1133">Transmembrane helix</keyword>
<protein>
    <submittedName>
        <fullName evidence="2">Uncharacterized protein</fullName>
    </submittedName>
</protein>
<name>A0A0D2TRG8_GOSRA</name>
<keyword evidence="1" id="KW-0472">Membrane</keyword>
<evidence type="ECO:0000313" key="2">
    <source>
        <dbReference type="EMBL" id="KJB78133.1"/>
    </source>
</evidence>
<keyword evidence="1" id="KW-0812">Transmembrane</keyword>
<proteinExistence type="predicted"/>
<gene>
    <name evidence="2" type="ORF">B456_012G179700</name>
</gene>
<reference evidence="2 3" key="1">
    <citation type="journal article" date="2012" name="Nature">
        <title>Repeated polyploidization of Gossypium genomes and the evolution of spinnable cotton fibres.</title>
        <authorList>
            <person name="Paterson A.H."/>
            <person name="Wendel J.F."/>
            <person name="Gundlach H."/>
            <person name="Guo H."/>
            <person name="Jenkins J."/>
            <person name="Jin D."/>
            <person name="Llewellyn D."/>
            <person name="Showmaker K.C."/>
            <person name="Shu S."/>
            <person name="Udall J."/>
            <person name="Yoo M.J."/>
            <person name="Byers R."/>
            <person name="Chen W."/>
            <person name="Doron-Faigenboim A."/>
            <person name="Duke M.V."/>
            <person name="Gong L."/>
            <person name="Grimwood J."/>
            <person name="Grover C."/>
            <person name="Grupp K."/>
            <person name="Hu G."/>
            <person name="Lee T.H."/>
            <person name="Li J."/>
            <person name="Lin L."/>
            <person name="Liu T."/>
            <person name="Marler B.S."/>
            <person name="Page J.T."/>
            <person name="Roberts A.W."/>
            <person name="Romanel E."/>
            <person name="Sanders W.S."/>
            <person name="Szadkowski E."/>
            <person name="Tan X."/>
            <person name="Tang H."/>
            <person name="Xu C."/>
            <person name="Wang J."/>
            <person name="Wang Z."/>
            <person name="Zhang D."/>
            <person name="Zhang L."/>
            <person name="Ashrafi H."/>
            <person name="Bedon F."/>
            <person name="Bowers J.E."/>
            <person name="Brubaker C.L."/>
            <person name="Chee P.W."/>
            <person name="Das S."/>
            <person name="Gingle A.R."/>
            <person name="Haigler C.H."/>
            <person name="Harker D."/>
            <person name="Hoffmann L.V."/>
            <person name="Hovav R."/>
            <person name="Jones D.C."/>
            <person name="Lemke C."/>
            <person name="Mansoor S."/>
            <person name="ur Rahman M."/>
            <person name="Rainville L.N."/>
            <person name="Rambani A."/>
            <person name="Reddy U.K."/>
            <person name="Rong J.K."/>
            <person name="Saranga Y."/>
            <person name="Scheffler B.E."/>
            <person name="Scheffler J.A."/>
            <person name="Stelly D.M."/>
            <person name="Triplett B.A."/>
            <person name="Van Deynze A."/>
            <person name="Vaslin M.F."/>
            <person name="Waghmare V.N."/>
            <person name="Walford S.A."/>
            <person name="Wright R.J."/>
            <person name="Zaki E.A."/>
            <person name="Zhang T."/>
            <person name="Dennis E.S."/>
            <person name="Mayer K.F."/>
            <person name="Peterson D.G."/>
            <person name="Rokhsar D.S."/>
            <person name="Wang X."/>
            <person name="Schmutz J."/>
        </authorList>
    </citation>
    <scope>NUCLEOTIDE SEQUENCE [LARGE SCALE GENOMIC DNA]</scope>
</reference>
<keyword evidence="3" id="KW-1185">Reference proteome</keyword>
<dbReference type="Gramene" id="KJB78133">
    <property type="protein sequence ID" value="KJB78133"/>
    <property type="gene ID" value="B456_012G179700"/>
</dbReference>
<feature type="transmembrane region" description="Helical" evidence="1">
    <location>
        <begin position="95"/>
        <end position="118"/>
    </location>
</feature>
<dbReference type="EMBL" id="CM001751">
    <property type="protein sequence ID" value="KJB78133.1"/>
    <property type="molecule type" value="Genomic_DNA"/>
</dbReference>
<accession>A0A0D2TRG8</accession>
<evidence type="ECO:0000313" key="3">
    <source>
        <dbReference type="Proteomes" id="UP000032304"/>
    </source>
</evidence>
<sequence length="145" mass="16978">MKDIIGKQQIVKAFGRKLCNRSTKMEPSLNIVLIRAGETEKPEENVTYMDAYVAAEGQIEEFNNHPELQLESLKTKNHDNVLHVNFSTAEYYAEFYVGILSSRYFPLFYLFFHSFLWISINKRNSKTNQILSNKFLLSVRHCYSK</sequence>
<dbReference type="Proteomes" id="UP000032304">
    <property type="component" value="Chromosome 12"/>
</dbReference>
<evidence type="ECO:0000256" key="1">
    <source>
        <dbReference type="SAM" id="Phobius"/>
    </source>
</evidence>
<organism evidence="2 3">
    <name type="scientific">Gossypium raimondii</name>
    <name type="common">Peruvian cotton</name>
    <name type="synonym">Gossypium klotzschianum subsp. raimondii</name>
    <dbReference type="NCBI Taxonomy" id="29730"/>
    <lineage>
        <taxon>Eukaryota</taxon>
        <taxon>Viridiplantae</taxon>
        <taxon>Streptophyta</taxon>
        <taxon>Embryophyta</taxon>
        <taxon>Tracheophyta</taxon>
        <taxon>Spermatophyta</taxon>
        <taxon>Magnoliopsida</taxon>
        <taxon>eudicotyledons</taxon>
        <taxon>Gunneridae</taxon>
        <taxon>Pentapetalae</taxon>
        <taxon>rosids</taxon>
        <taxon>malvids</taxon>
        <taxon>Malvales</taxon>
        <taxon>Malvaceae</taxon>
        <taxon>Malvoideae</taxon>
        <taxon>Gossypium</taxon>
    </lineage>
</organism>
<dbReference type="AlphaFoldDB" id="A0A0D2TRG8"/>